<reference evidence="1" key="1">
    <citation type="submission" date="2022-07" db="EMBL/GenBank/DDBJ databases">
        <title>Bombella genomes.</title>
        <authorList>
            <person name="Harer L."/>
            <person name="Styblova S."/>
            <person name="Ehrmann M."/>
        </authorList>
    </citation>
    <scope>NUCLEOTIDE SEQUENCE</scope>
    <source>
        <strain evidence="1">TMW 2.2543</strain>
    </source>
</reference>
<gene>
    <name evidence="1" type="ORF">NQF86_09050</name>
</gene>
<organism evidence="1 2">
    <name type="scientific">Bombella pluederhausensis</name>
    <dbReference type="NCBI Taxonomy" id="2967336"/>
    <lineage>
        <taxon>Bacteria</taxon>
        <taxon>Pseudomonadati</taxon>
        <taxon>Pseudomonadota</taxon>
        <taxon>Alphaproteobacteria</taxon>
        <taxon>Acetobacterales</taxon>
        <taxon>Acetobacteraceae</taxon>
        <taxon>Bombella</taxon>
    </lineage>
</organism>
<sequence>MEYSYSYVPNADEFGALGRREITAFQKWFLSTLDDRMNVLRERVRSFPVYETWAGDFSLDSLEELSGWCCDRAIESFKHSHRVVLDSFGVWMEINVGTYISLVLLHNNDGVKWFFDKTRKSSIDYGQPTVGPFEGAFGEIYRNLMRMTGVAILRMMDGRYGRDGLILCYDMCINPVPFKGADLE</sequence>
<dbReference type="RefSeq" id="WP_266117325.1">
    <property type="nucleotide sequence ID" value="NZ_JANIDY010000006.1"/>
</dbReference>
<protein>
    <submittedName>
        <fullName evidence="1">Uncharacterized protein</fullName>
    </submittedName>
</protein>
<keyword evidence="2" id="KW-1185">Reference proteome</keyword>
<dbReference type="EMBL" id="JANIDY010000006">
    <property type="protein sequence ID" value="MCX5618803.1"/>
    <property type="molecule type" value="Genomic_DNA"/>
</dbReference>
<evidence type="ECO:0000313" key="1">
    <source>
        <dbReference type="EMBL" id="MCX5618803.1"/>
    </source>
</evidence>
<proteinExistence type="predicted"/>
<name>A0ABT3WIS0_9PROT</name>
<dbReference type="Proteomes" id="UP001165576">
    <property type="component" value="Unassembled WGS sequence"/>
</dbReference>
<comment type="caution">
    <text evidence="1">The sequence shown here is derived from an EMBL/GenBank/DDBJ whole genome shotgun (WGS) entry which is preliminary data.</text>
</comment>
<accession>A0ABT3WIS0</accession>
<evidence type="ECO:0000313" key="2">
    <source>
        <dbReference type="Proteomes" id="UP001165576"/>
    </source>
</evidence>